<dbReference type="EMBL" id="JAGFBR010000013">
    <property type="protein sequence ID" value="KAH0456912.1"/>
    <property type="molecule type" value="Genomic_DNA"/>
</dbReference>
<evidence type="ECO:0000313" key="1">
    <source>
        <dbReference type="EMBL" id="KAH0456912.1"/>
    </source>
</evidence>
<sequence length="81" mass="9371">MPQCCRVETTNSRAPQCSRFGAAVLCDATALHDMAAMRNIKWSNHLKLNTRKHEQFYHLHRSCGHATEACKQLKEEIYRLI</sequence>
<gene>
    <name evidence="1" type="ORF">IEQ34_014819</name>
</gene>
<dbReference type="AlphaFoldDB" id="A0AAV7GKZ1"/>
<name>A0AAV7GKZ1_DENCH</name>
<accession>A0AAV7GKZ1</accession>
<comment type="caution">
    <text evidence="1">The sequence shown here is derived from an EMBL/GenBank/DDBJ whole genome shotgun (WGS) entry which is preliminary data.</text>
</comment>
<reference evidence="1 2" key="1">
    <citation type="journal article" date="2021" name="Hortic Res">
        <title>Chromosome-scale assembly of the Dendrobium chrysotoxum genome enhances the understanding of orchid evolution.</title>
        <authorList>
            <person name="Zhang Y."/>
            <person name="Zhang G.Q."/>
            <person name="Zhang D."/>
            <person name="Liu X.D."/>
            <person name="Xu X.Y."/>
            <person name="Sun W.H."/>
            <person name="Yu X."/>
            <person name="Zhu X."/>
            <person name="Wang Z.W."/>
            <person name="Zhao X."/>
            <person name="Zhong W.Y."/>
            <person name="Chen H."/>
            <person name="Yin W.L."/>
            <person name="Huang T."/>
            <person name="Niu S.C."/>
            <person name="Liu Z.J."/>
        </authorList>
    </citation>
    <scope>NUCLEOTIDE SEQUENCE [LARGE SCALE GENOMIC DNA]</scope>
    <source>
        <strain evidence="1">Lindl</strain>
    </source>
</reference>
<dbReference type="Proteomes" id="UP000775213">
    <property type="component" value="Unassembled WGS sequence"/>
</dbReference>
<proteinExistence type="predicted"/>
<keyword evidence="2" id="KW-1185">Reference proteome</keyword>
<protein>
    <submittedName>
        <fullName evidence="1">Uncharacterized protein</fullName>
    </submittedName>
</protein>
<organism evidence="1 2">
    <name type="scientific">Dendrobium chrysotoxum</name>
    <name type="common">Orchid</name>
    <dbReference type="NCBI Taxonomy" id="161865"/>
    <lineage>
        <taxon>Eukaryota</taxon>
        <taxon>Viridiplantae</taxon>
        <taxon>Streptophyta</taxon>
        <taxon>Embryophyta</taxon>
        <taxon>Tracheophyta</taxon>
        <taxon>Spermatophyta</taxon>
        <taxon>Magnoliopsida</taxon>
        <taxon>Liliopsida</taxon>
        <taxon>Asparagales</taxon>
        <taxon>Orchidaceae</taxon>
        <taxon>Epidendroideae</taxon>
        <taxon>Malaxideae</taxon>
        <taxon>Dendrobiinae</taxon>
        <taxon>Dendrobium</taxon>
    </lineage>
</organism>
<evidence type="ECO:0000313" key="2">
    <source>
        <dbReference type="Proteomes" id="UP000775213"/>
    </source>
</evidence>